<proteinExistence type="predicted"/>
<dbReference type="EMBL" id="FNCZ01000006">
    <property type="protein sequence ID" value="SDI02854.1"/>
    <property type="molecule type" value="Genomic_DNA"/>
</dbReference>
<protein>
    <recommendedName>
        <fullName evidence="3">TonB protein C-terminal</fullName>
    </recommendedName>
</protein>
<name>A0A1G8H852_9FLAO</name>
<dbReference type="AlphaFoldDB" id="A0A1G8H852"/>
<sequence length="268" mass="30172">MKKSIIIFGTTLAILSLLILGFTNWNNNETNVPTNNKDLVLENQDIIGPNLKAIPDLYYGVDSRFAAVKKSEIAKATSIYDFLNAGEKEQIVDIKSVNLTVIKDNQLSELHELGTTDQLTKEQIKLLRSLDFFNHFTIRTEFKGNNMITGVIEDKFFGPHITIVPEIQANYVEGKEALITYLKESSLDVMYAIKDDKINAVKFSFIITKEGKVTNVKHDAMTTGYPTIDDKFIELLKNIPGKWTPAENANGKKMEQELVFTFGPRDGC</sequence>
<evidence type="ECO:0000313" key="1">
    <source>
        <dbReference type="EMBL" id="SDI02854.1"/>
    </source>
</evidence>
<accession>A0A1G8H852</accession>
<dbReference type="Proteomes" id="UP000199492">
    <property type="component" value="Unassembled WGS sequence"/>
</dbReference>
<organism evidence="1 2">
    <name type="scientific">Winogradskyella thalassocola</name>
    <dbReference type="NCBI Taxonomy" id="262004"/>
    <lineage>
        <taxon>Bacteria</taxon>
        <taxon>Pseudomonadati</taxon>
        <taxon>Bacteroidota</taxon>
        <taxon>Flavobacteriia</taxon>
        <taxon>Flavobacteriales</taxon>
        <taxon>Flavobacteriaceae</taxon>
        <taxon>Winogradskyella</taxon>
    </lineage>
</organism>
<gene>
    <name evidence="1" type="ORF">SAMN04489796_106158</name>
</gene>
<evidence type="ECO:0000313" key="2">
    <source>
        <dbReference type="Proteomes" id="UP000199492"/>
    </source>
</evidence>
<dbReference type="RefSeq" id="WP_092469175.1">
    <property type="nucleotide sequence ID" value="NZ_FNCZ01000006.1"/>
</dbReference>
<reference evidence="2" key="1">
    <citation type="submission" date="2016-10" db="EMBL/GenBank/DDBJ databases">
        <authorList>
            <person name="Varghese N."/>
            <person name="Submissions S."/>
        </authorList>
    </citation>
    <scope>NUCLEOTIDE SEQUENCE [LARGE SCALE GENOMIC DNA]</scope>
    <source>
        <strain evidence="2">DSM 15363</strain>
    </source>
</reference>
<dbReference type="STRING" id="262004.SAMN04489796_106158"/>
<dbReference type="OrthoDB" id="1436672at2"/>
<evidence type="ECO:0008006" key="3">
    <source>
        <dbReference type="Google" id="ProtNLM"/>
    </source>
</evidence>
<keyword evidence="2" id="KW-1185">Reference proteome</keyword>